<organism evidence="2 3">
    <name type="scientific">Pseudovibrio ascidiaceicola</name>
    <dbReference type="NCBI Taxonomy" id="285279"/>
    <lineage>
        <taxon>Bacteria</taxon>
        <taxon>Pseudomonadati</taxon>
        <taxon>Pseudomonadota</taxon>
        <taxon>Alphaproteobacteria</taxon>
        <taxon>Hyphomicrobiales</taxon>
        <taxon>Stappiaceae</taxon>
        <taxon>Pseudovibrio</taxon>
    </lineage>
</organism>
<feature type="signal peptide" evidence="1">
    <location>
        <begin position="1"/>
        <end position="22"/>
    </location>
</feature>
<sequence length="120" mass="12566">MKLTKAKATVFAALFVLMQLVAPPGMMVSGGEDGFEIVICTAQGMRTVLLDEQGNELQQAEEQQAYDNCAFGTVVAKALSSSPHTEFGGSPLPIDVVSLPTSIAFAETTVRIAAPRAPPA</sequence>
<evidence type="ECO:0000256" key="1">
    <source>
        <dbReference type="SAM" id="SignalP"/>
    </source>
</evidence>
<dbReference type="Pfam" id="PF11162">
    <property type="entry name" value="DUF2946"/>
    <property type="match status" value="1"/>
</dbReference>
<dbReference type="InterPro" id="IPR021333">
    <property type="entry name" value="DUF2946"/>
</dbReference>
<dbReference type="RefSeq" id="WP_093523849.1">
    <property type="nucleotide sequence ID" value="NZ_FOSK01000019.1"/>
</dbReference>
<keyword evidence="3" id="KW-1185">Reference proteome</keyword>
<evidence type="ECO:0000313" key="3">
    <source>
        <dbReference type="Proteomes" id="UP000199598"/>
    </source>
</evidence>
<keyword evidence="1" id="KW-0732">Signal</keyword>
<evidence type="ECO:0008006" key="4">
    <source>
        <dbReference type="Google" id="ProtNLM"/>
    </source>
</evidence>
<name>A0A1I4FEX5_9HYPH</name>
<dbReference type="EMBL" id="FOSK01000019">
    <property type="protein sequence ID" value="SFL16545.1"/>
    <property type="molecule type" value="Genomic_DNA"/>
</dbReference>
<dbReference type="Proteomes" id="UP000199598">
    <property type="component" value="Unassembled WGS sequence"/>
</dbReference>
<protein>
    <recommendedName>
        <fullName evidence="4">DUF2946 domain-containing protein</fullName>
    </recommendedName>
</protein>
<reference evidence="2 3" key="1">
    <citation type="submission" date="2016-10" db="EMBL/GenBank/DDBJ databases">
        <authorList>
            <person name="Varghese N."/>
            <person name="Submissions S."/>
        </authorList>
    </citation>
    <scope>NUCLEOTIDE SEQUENCE [LARGE SCALE GENOMIC DNA]</scope>
    <source>
        <strain evidence="2 3">DSM 16392</strain>
    </source>
</reference>
<gene>
    <name evidence="2" type="ORF">SAMN04488518_1199</name>
</gene>
<feature type="chain" id="PRO_5047395123" description="DUF2946 domain-containing protein" evidence="1">
    <location>
        <begin position="23"/>
        <end position="120"/>
    </location>
</feature>
<accession>A0A1I4FEX5</accession>
<proteinExistence type="predicted"/>
<comment type="caution">
    <text evidence="2">The sequence shown here is derived from an EMBL/GenBank/DDBJ whole genome shotgun (WGS) entry which is preliminary data.</text>
</comment>
<evidence type="ECO:0000313" key="2">
    <source>
        <dbReference type="EMBL" id="SFL16545.1"/>
    </source>
</evidence>